<evidence type="ECO:0000313" key="2">
    <source>
        <dbReference type="EMBL" id="ELR17144.1"/>
    </source>
</evidence>
<accession>L8GVC2</accession>
<proteinExistence type="predicted"/>
<name>L8GVC2_ACACF</name>
<dbReference type="STRING" id="1257118.L8GVC2"/>
<keyword evidence="1" id="KW-0560">Oxidoreductase</keyword>
<dbReference type="InterPro" id="IPR036291">
    <property type="entry name" value="NAD(P)-bd_dom_sf"/>
</dbReference>
<dbReference type="Pfam" id="PF00106">
    <property type="entry name" value="adh_short"/>
    <property type="match status" value="1"/>
</dbReference>
<dbReference type="RefSeq" id="XP_004339157.1">
    <property type="nucleotide sequence ID" value="XM_004339109.1"/>
</dbReference>
<dbReference type="SUPFAM" id="SSF51735">
    <property type="entry name" value="NAD(P)-binding Rossmann-fold domains"/>
    <property type="match status" value="1"/>
</dbReference>
<dbReference type="EMBL" id="KB007974">
    <property type="protein sequence ID" value="ELR17144.1"/>
    <property type="molecule type" value="Genomic_DNA"/>
</dbReference>
<evidence type="ECO:0000313" key="3">
    <source>
        <dbReference type="Proteomes" id="UP000011083"/>
    </source>
</evidence>
<dbReference type="PANTHER" id="PTHR43157">
    <property type="entry name" value="PHOSPHATIDYLINOSITOL-GLYCAN BIOSYNTHESIS CLASS F PROTEIN-RELATED"/>
    <property type="match status" value="1"/>
</dbReference>
<organism evidence="2 3">
    <name type="scientific">Acanthamoeba castellanii (strain ATCC 30010 / Neff)</name>
    <dbReference type="NCBI Taxonomy" id="1257118"/>
    <lineage>
        <taxon>Eukaryota</taxon>
        <taxon>Amoebozoa</taxon>
        <taxon>Discosea</taxon>
        <taxon>Longamoebia</taxon>
        <taxon>Centramoebida</taxon>
        <taxon>Acanthamoebidae</taxon>
        <taxon>Acanthamoeba</taxon>
    </lineage>
</organism>
<dbReference type="Gene3D" id="3.40.50.720">
    <property type="entry name" value="NAD(P)-binding Rossmann-like Domain"/>
    <property type="match status" value="1"/>
</dbReference>
<protein>
    <submittedName>
        <fullName evidence="2">WW domain containing oxidoreductase</fullName>
    </submittedName>
</protein>
<dbReference type="Proteomes" id="UP000011083">
    <property type="component" value="Unassembled WGS sequence"/>
</dbReference>
<evidence type="ECO:0000256" key="1">
    <source>
        <dbReference type="ARBA" id="ARBA00023002"/>
    </source>
</evidence>
<dbReference type="KEGG" id="acan:ACA1_058000"/>
<dbReference type="InterPro" id="IPR002347">
    <property type="entry name" value="SDR_fam"/>
</dbReference>
<dbReference type="OMA" id="SDCKKTW"/>
<keyword evidence="3" id="KW-1185">Reference proteome</keyword>
<gene>
    <name evidence="2" type="ORF">ACA1_058000</name>
</gene>
<dbReference type="GO" id="GO:0016491">
    <property type="term" value="F:oxidoreductase activity"/>
    <property type="evidence" value="ECO:0007669"/>
    <property type="project" value="UniProtKB-KW"/>
</dbReference>
<sequence>MACRNMERAEAAISDVRKEIEETLEKRHKKGGDHPKEWTTFGIPQVQSVDDVSLEAMALDLSDLASVRSFVNAFQAKHQHLHYLILNAGVVTTEKRRSAQGHELMFATNHLGHFFLTTLLLDTLAASSPARIVVVSSEAHKFCGPLNEDLKLVSDPPEFGLKSAMSLYGVSKLCNLLFTLHLNKLLKEKESHVSINAVHPGTVNTELGRETPWYLSWIVKPISQLFFRSPEEGARTSVYCAVSPEVEGVGGKYFSNEREEKPKPYAVDEATAAALWAYSEELVKDF</sequence>
<dbReference type="AlphaFoldDB" id="L8GVC2"/>
<dbReference type="PANTHER" id="PTHR43157:SF31">
    <property type="entry name" value="PHOSPHATIDYLINOSITOL-GLYCAN BIOSYNTHESIS CLASS F PROTEIN"/>
    <property type="match status" value="1"/>
</dbReference>
<dbReference type="VEuPathDB" id="AmoebaDB:ACA1_058000"/>
<dbReference type="OrthoDB" id="25491at2759"/>
<reference evidence="2 3" key="1">
    <citation type="journal article" date="2013" name="Genome Biol.">
        <title>Genome of Acanthamoeba castellanii highlights extensive lateral gene transfer and early evolution of tyrosine kinase signaling.</title>
        <authorList>
            <person name="Clarke M."/>
            <person name="Lohan A.J."/>
            <person name="Liu B."/>
            <person name="Lagkouvardos I."/>
            <person name="Roy S."/>
            <person name="Zafar N."/>
            <person name="Bertelli C."/>
            <person name="Schilde C."/>
            <person name="Kianianmomeni A."/>
            <person name="Burglin T.R."/>
            <person name="Frech C."/>
            <person name="Turcotte B."/>
            <person name="Kopec K.O."/>
            <person name="Synnott J.M."/>
            <person name="Choo C."/>
            <person name="Paponov I."/>
            <person name="Finkler A."/>
            <person name="Soon Heng Tan C."/>
            <person name="Hutchins A.P."/>
            <person name="Weinmeier T."/>
            <person name="Rattei T."/>
            <person name="Chu J.S."/>
            <person name="Gimenez G."/>
            <person name="Irimia M."/>
            <person name="Rigden D.J."/>
            <person name="Fitzpatrick D.A."/>
            <person name="Lorenzo-Morales J."/>
            <person name="Bateman A."/>
            <person name="Chiu C.H."/>
            <person name="Tang P."/>
            <person name="Hegemann P."/>
            <person name="Fromm H."/>
            <person name="Raoult D."/>
            <person name="Greub G."/>
            <person name="Miranda-Saavedra D."/>
            <person name="Chen N."/>
            <person name="Nash P."/>
            <person name="Ginger M.L."/>
            <person name="Horn M."/>
            <person name="Schaap P."/>
            <person name="Caler L."/>
            <person name="Loftus B."/>
        </authorList>
    </citation>
    <scope>NUCLEOTIDE SEQUENCE [LARGE SCALE GENOMIC DNA]</scope>
    <source>
        <strain evidence="2 3">Neff</strain>
    </source>
</reference>
<dbReference type="GeneID" id="14918363"/>